<feature type="compositionally biased region" description="Acidic residues" evidence="1">
    <location>
        <begin position="65"/>
        <end position="77"/>
    </location>
</feature>
<name>A0A9W7GBP5_9STRA</name>
<sequence>IFKKKFVEAEDEEGVFYFDESLYLKGTDDDLDDLDYEDDDDDNEDEEEGDEDDTDIQEVPRAEKEDEDDSDDEDGDGGEGKEEEKFEKDSKVEGGDMEEVMRTKEEEEDEEGGKGKDKDKGEEKGEDGKDKEEEEGEGEGGGGENEGEGEDATPVGAVVAKLNQGEEKAAVAEAPVAVQAKDRKRKWEEVESSLESLSSPQKKRAVEDTAAGGAVVAKLNQGEEKAAVAEAPVAVQAKDRKRKCEEVESLESHSSPQKKRAVEDTAAGGAVVAKLNQGEEKAAVAEAPVAVQASVHQETKRQREENKSRDCCFSKNYRSDDKFKKLSEASSSSFFFTPIKSFGSCKLVKALKSRKGKVAATRKSSRMSKRRR</sequence>
<organism evidence="2 3">
    <name type="scientific">Triparma columacea</name>
    <dbReference type="NCBI Taxonomy" id="722753"/>
    <lineage>
        <taxon>Eukaryota</taxon>
        <taxon>Sar</taxon>
        <taxon>Stramenopiles</taxon>
        <taxon>Ochrophyta</taxon>
        <taxon>Bolidophyceae</taxon>
        <taxon>Parmales</taxon>
        <taxon>Triparmaceae</taxon>
        <taxon>Triparma</taxon>
    </lineage>
</organism>
<feature type="non-terminal residue" evidence="2">
    <location>
        <position position="1"/>
    </location>
</feature>
<gene>
    <name evidence="2" type="ORF">TrCOL_g5206</name>
</gene>
<dbReference type="Proteomes" id="UP001165065">
    <property type="component" value="Unassembled WGS sequence"/>
</dbReference>
<comment type="caution">
    <text evidence="2">The sequence shown here is derived from an EMBL/GenBank/DDBJ whole genome shotgun (WGS) entry which is preliminary data.</text>
</comment>
<feature type="non-terminal residue" evidence="2">
    <location>
        <position position="372"/>
    </location>
</feature>
<feature type="region of interest" description="Disordered" evidence="1">
    <location>
        <begin position="22"/>
        <end position="208"/>
    </location>
</feature>
<protein>
    <submittedName>
        <fullName evidence="2">Uncharacterized protein</fullName>
    </submittedName>
</protein>
<feature type="compositionally biased region" description="Acidic residues" evidence="1">
    <location>
        <begin position="29"/>
        <end position="56"/>
    </location>
</feature>
<dbReference type="AlphaFoldDB" id="A0A9W7GBP5"/>
<dbReference type="EMBL" id="BRYA01001242">
    <property type="protein sequence ID" value="GMI40800.1"/>
    <property type="molecule type" value="Genomic_DNA"/>
</dbReference>
<evidence type="ECO:0000256" key="1">
    <source>
        <dbReference type="SAM" id="MobiDB-lite"/>
    </source>
</evidence>
<accession>A0A9W7GBP5</accession>
<feature type="compositionally biased region" description="Basic and acidic residues" evidence="1">
    <location>
        <begin position="78"/>
        <end position="105"/>
    </location>
</feature>
<evidence type="ECO:0000313" key="2">
    <source>
        <dbReference type="EMBL" id="GMI40800.1"/>
    </source>
</evidence>
<feature type="region of interest" description="Disordered" evidence="1">
    <location>
        <begin position="236"/>
        <end position="264"/>
    </location>
</feature>
<feature type="compositionally biased region" description="Basic and acidic residues" evidence="1">
    <location>
        <begin position="112"/>
        <end position="131"/>
    </location>
</feature>
<evidence type="ECO:0000313" key="3">
    <source>
        <dbReference type="Proteomes" id="UP001165065"/>
    </source>
</evidence>
<reference evidence="3" key="1">
    <citation type="journal article" date="2023" name="Commun. Biol.">
        <title>Genome analysis of Parmales, the sister group of diatoms, reveals the evolutionary specialization of diatoms from phago-mixotrophs to photoautotrophs.</title>
        <authorList>
            <person name="Ban H."/>
            <person name="Sato S."/>
            <person name="Yoshikawa S."/>
            <person name="Yamada K."/>
            <person name="Nakamura Y."/>
            <person name="Ichinomiya M."/>
            <person name="Sato N."/>
            <person name="Blanc-Mathieu R."/>
            <person name="Endo H."/>
            <person name="Kuwata A."/>
            <person name="Ogata H."/>
        </authorList>
    </citation>
    <scope>NUCLEOTIDE SEQUENCE [LARGE SCALE GENOMIC DNA]</scope>
</reference>
<proteinExistence type="predicted"/>
<keyword evidence="3" id="KW-1185">Reference proteome</keyword>